<organism evidence="2">
    <name type="scientific">Alloyangia sp. H15</name>
    <dbReference type="NCBI Taxonomy" id="3029062"/>
    <lineage>
        <taxon>Bacteria</taxon>
        <taxon>Pseudomonadati</taxon>
        <taxon>Pseudomonadota</taxon>
        <taxon>Alphaproteobacteria</taxon>
        <taxon>Rhodobacterales</taxon>
        <taxon>Roseobacteraceae</taxon>
        <taxon>Alloyangia</taxon>
    </lineage>
</organism>
<dbReference type="EMBL" id="CP123384">
    <property type="protein sequence ID" value="XCC93503.1"/>
    <property type="molecule type" value="Genomic_DNA"/>
</dbReference>
<evidence type="ECO:0008006" key="3">
    <source>
        <dbReference type="Google" id="ProtNLM"/>
    </source>
</evidence>
<proteinExistence type="predicted"/>
<gene>
    <name evidence="2" type="ORF">PVT71_13615</name>
</gene>
<dbReference type="AlphaFoldDB" id="A0AAU8AF53"/>
<feature type="compositionally biased region" description="Gly residues" evidence="1">
    <location>
        <begin position="99"/>
        <end position="109"/>
    </location>
</feature>
<dbReference type="RefSeq" id="WP_353472325.1">
    <property type="nucleotide sequence ID" value="NZ_CP123384.1"/>
</dbReference>
<feature type="region of interest" description="Disordered" evidence="1">
    <location>
        <begin position="94"/>
        <end position="118"/>
    </location>
</feature>
<evidence type="ECO:0000313" key="2">
    <source>
        <dbReference type="EMBL" id="XCC93503.1"/>
    </source>
</evidence>
<reference evidence="2" key="1">
    <citation type="submission" date="2023-02" db="EMBL/GenBank/DDBJ databases">
        <title>Description and genomic characterization of Salipiger bruguierae sp. nov., isolated from the sediment of mangrove plant Bruguiera sexangula.</title>
        <authorList>
            <person name="Long M."/>
        </authorList>
    </citation>
    <scope>NUCLEOTIDE SEQUENCE</scope>
    <source>
        <strain evidence="2">H15</strain>
    </source>
</reference>
<accession>A0AAU8AF53</accession>
<name>A0AAU8AF53_9RHOB</name>
<sequence>MSNRFLGEVDVTVDGKAYKLRFDFNAMCEFEDHSGKDAMQAFEAVEAGKIGIRDLRLLTLACMLRHHPEATLQEAGDLISHDLSAVMKVMRAAAPAAGDGPGTDQGGAEGNAAPGTAA</sequence>
<evidence type="ECO:0000256" key="1">
    <source>
        <dbReference type="SAM" id="MobiDB-lite"/>
    </source>
</evidence>
<protein>
    <recommendedName>
        <fullName evidence="3">Gene transfer agent family protein</fullName>
    </recommendedName>
</protein>